<organism evidence="9 10">
    <name type="scientific">Jezberella montanilacus</name>
    <dbReference type="NCBI Taxonomy" id="323426"/>
    <lineage>
        <taxon>Bacteria</taxon>
        <taxon>Pseudomonadati</taxon>
        <taxon>Pseudomonadota</taxon>
        <taxon>Betaproteobacteria</taxon>
        <taxon>Burkholderiales</taxon>
        <taxon>Alcaligenaceae</taxon>
        <taxon>Jezberella</taxon>
    </lineage>
</organism>
<proteinExistence type="inferred from homology"/>
<keyword evidence="9" id="KW-0966">Cell projection</keyword>
<keyword evidence="9" id="KW-0969">Cilium</keyword>
<dbReference type="EMBL" id="PVTV01000011">
    <property type="protein sequence ID" value="PRY99720.1"/>
    <property type="molecule type" value="Genomic_DNA"/>
</dbReference>
<dbReference type="Pfam" id="PF06429">
    <property type="entry name" value="Flg_bbr_C"/>
    <property type="match status" value="1"/>
</dbReference>
<feature type="domain" description="Flagellar hook protein FlgE/F/G-like D1" evidence="8">
    <location>
        <begin position="81"/>
        <end position="146"/>
    </location>
</feature>
<reference evidence="9 10" key="1">
    <citation type="submission" date="2018-03" db="EMBL/GenBank/DDBJ databases">
        <title>Genomic Encyclopedia of Type Strains, Phase III (KMG-III): the genomes of soil and plant-associated and newly described type strains.</title>
        <authorList>
            <person name="Whitman W."/>
        </authorList>
    </citation>
    <scope>NUCLEOTIDE SEQUENCE [LARGE SCALE GENOMIC DNA]</scope>
    <source>
        <strain evidence="9 10">MWH-P2sevCIIIb</strain>
    </source>
</reference>
<dbReference type="InterPro" id="IPR010930">
    <property type="entry name" value="Flg_bb/hook_C_dom"/>
</dbReference>
<comment type="subcellular location">
    <subcellularLocation>
        <location evidence="1 6">Bacterial flagellum basal body</location>
    </subcellularLocation>
</comment>
<evidence type="ECO:0000256" key="1">
    <source>
        <dbReference type="ARBA" id="ARBA00004117"/>
    </source>
</evidence>
<evidence type="ECO:0000259" key="7">
    <source>
        <dbReference type="Pfam" id="PF06429"/>
    </source>
</evidence>
<dbReference type="PANTHER" id="PTHR30435:SF18">
    <property type="entry name" value="FLAGELLAR BASAL-BODY ROD PROTEIN FLGF"/>
    <property type="match status" value="1"/>
</dbReference>
<dbReference type="RefSeq" id="WP_106226982.1">
    <property type="nucleotide sequence ID" value="NZ_PVTV01000011.1"/>
</dbReference>
<evidence type="ECO:0000256" key="5">
    <source>
        <dbReference type="ARBA" id="ARBA00040228"/>
    </source>
</evidence>
<keyword evidence="9" id="KW-0282">Flagellum</keyword>
<feature type="domain" description="Flagellar basal-body/hook protein C-terminal" evidence="7">
    <location>
        <begin position="196"/>
        <end position="239"/>
    </location>
</feature>
<accession>A0A2T0XLD5</accession>
<evidence type="ECO:0000313" key="10">
    <source>
        <dbReference type="Proteomes" id="UP000238308"/>
    </source>
</evidence>
<evidence type="ECO:0000313" key="9">
    <source>
        <dbReference type="EMBL" id="PRY99720.1"/>
    </source>
</evidence>
<keyword evidence="10" id="KW-1185">Reference proteome</keyword>
<dbReference type="InterPro" id="IPR037925">
    <property type="entry name" value="FlgE/F/G-like"/>
</dbReference>
<dbReference type="OrthoDB" id="9804559at2"/>
<dbReference type="InterPro" id="IPR053967">
    <property type="entry name" value="LlgE_F_G-like_D1"/>
</dbReference>
<dbReference type="GO" id="GO:0030694">
    <property type="term" value="C:bacterial-type flagellum basal body, rod"/>
    <property type="evidence" value="ECO:0007669"/>
    <property type="project" value="UniProtKB-UniRule"/>
</dbReference>
<evidence type="ECO:0000256" key="4">
    <source>
        <dbReference type="ARBA" id="ARBA00038560"/>
    </source>
</evidence>
<comment type="similarity">
    <text evidence="2 6">Belongs to the flagella basal body rod proteins family.</text>
</comment>
<dbReference type="Pfam" id="PF22692">
    <property type="entry name" value="LlgE_F_G_D1"/>
    <property type="match status" value="1"/>
</dbReference>
<evidence type="ECO:0000259" key="8">
    <source>
        <dbReference type="Pfam" id="PF22692"/>
    </source>
</evidence>
<sequence>MDRLIYTAMSGAQHILDQQTTNSNNLANVSSNGFRAQIDTFRAVPIVGAALNTRAFVVNATSGTDFTPGPIQPTGRNLDVAIEGKGWFAVQRPDGTEGLTRNGSFKINSNSILTSPDGLPVVGDGGPITVPPGVILSVAGDGTISAVNDGSNPGPSNPIGRLKLVNPPEAGLTRGTDGLFVSSGPAPVDETVKVVNGSLEGSNVNVVQSMVNMISLARQFDLQMNMLKTTESDDAKASELLQLN</sequence>
<dbReference type="PANTHER" id="PTHR30435">
    <property type="entry name" value="FLAGELLAR PROTEIN"/>
    <property type="match status" value="1"/>
</dbReference>
<evidence type="ECO:0000256" key="3">
    <source>
        <dbReference type="ARBA" id="ARBA00023143"/>
    </source>
</evidence>
<dbReference type="SUPFAM" id="SSF117143">
    <property type="entry name" value="Flagellar hook protein flgE"/>
    <property type="match status" value="1"/>
</dbReference>
<name>A0A2T0XLD5_9BURK</name>
<evidence type="ECO:0000256" key="2">
    <source>
        <dbReference type="ARBA" id="ARBA00009677"/>
    </source>
</evidence>
<dbReference type="AlphaFoldDB" id="A0A2T0XLD5"/>
<comment type="caution">
    <text evidence="9">The sequence shown here is derived from an EMBL/GenBank/DDBJ whole genome shotgun (WGS) entry which is preliminary data.</text>
</comment>
<dbReference type="InterPro" id="IPR020013">
    <property type="entry name" value="Flagellar_FlgE/F/G"/>
</dbReference>
<dbReference type="Proteomes" id="UP000238308">
    <property type="component" value="Unassembled WGS sequence"/>
</dbReference>
<gene>
    <name evidence="9" type="ORF">BCM14_1173</name>
</gene>
<comment type="subunit">
    <text evidence="4 6">The basal body constitutes a major portion of the flagellar organelle and consists of five rings (E,L,P,S, and M) mounted on a central rod. The rod consists of about 26 subunits of FlgG in the distal portion, and FlgB, FlgC and FlgF are thought to build up the proximal portion of the rod with about 6 subunits each.</text>
</comment>
<keyword evidence="3 6" id="KW-0975">Bacterial flagellum</keyword>
<evidence type="ECO:0000256" key="6">
    <source>
        <dbReference type="RuleBase" id="RU362116"/>
    </source>
</evidence>
<dbReference type="GO" id="GO:0071978">
    <property type="term" value="P:bacterial-type flagellum-dependent swarming motility"/>
    <property type="evidence" value="ECO:0007669"/>
    <property type="project" value="TreeGrafter"/>
</dbReference>
<dbReference type="NCBIfam" id="TIGR03506">
    <property type="entry name" value="FlgEFG_subfam"/>
    <property type="match status" value="1"/>
</dbReference>
<protein>
    <recommendedName>
        <fullName evidence="5 6">Flagellar basal-body rod protein FlgF</fullName>
    </recommendedName>
</protein>
<dbReference type="NCBIfam" id="NF009280">
    <property type="entry name" value="PRK12640.1"/>
    <property type="match status" value="1"/>
</dbReference>